<keyword evidence="1" id="KW-0732">Signal</keyword>
<dbReference type="STRING" id="589385.SAMN05421504_111142"/>
<dbReference type="SUPFAM" id="SSF63829">
    <property type="entry name" value="Calcium-dependent phosphotriesterase"/>
    <property type="match status" value="1"/>
</dbReference>
<evidence type="ECO:0000256" key="1">
    <source>
        <dbReference type="SAM" id="SignalP"/>
    </source>
</evidence>
<feature type="chain" id="PRO_5011444896" evidence="1">
    <location>
        <begin position="28"/>
        <end position="321"/>
    </location>
</feature>
<keyword evidence="3" id="KW-1185">Reference proteome</keyword>
<accession>A0A1H3RJS9</accession>
<dbReference type="EMBL" id="FNON01000011">
    <property type="protein sequence ID" value="SDZ26012.1"/>
    <property type="molecule type" value="Genomic_DNA"/>
</dbReference>
<proteinExistence type="predicted"/>
<dbReference type="InterPro" id="IPR011042">
    <property type="entry name" value="6-blade_b-propeller_TolB-like"/>
</dbReference>
<dbReference type="OrthoDB" id="504981at2"/>
<dbReference type="Proteomes" id="UP000199515">
    <property type="component" value="Unassembled WGS sequence"/>
</dbReference>
<dbReference type="AlphaFoldDB" id="A0A1H3RJS9"/>
<evidence type="ECO:0000313" key="3">
    <source>
        <dbReference type="Proteomes" id="UP000199515"/>
    </source>
</evidence>
<reference evidence="2 3" key="1">
    <citation type="submission" date="2016-10" db="EMBL/GenBank/DDBJ databases">
        <authorList>
            <person name="de Groot N.N."/>
        </authorList>
    </citation>
    <scope>NUCLEOTIDE SEQUENCE [LARGE SCALE GENOMIC DNA]</scope>
    <source>
        <strain evidence="2 3">CPCC 202699</strain>
    </source>
</reference>
<evidence type="ECO:0000313" key="2">
    <source>
        <dbReference type="EMBL" id="SDZ26012.1"/>
    </source>
</evidence>
<organism evidence="2 3">
    <name type="scientific">Amycolatopsis xylanica</name>
    <dbReference type="NCBI Taxonomy" id="589385"/>
    <lineage>
        <taxon>Bacteria</taxon>
        <taxon>Bacillati</taxon>
        <taxon>Actinomycetota</taxon>
        <taxon>Actinomycetes</taxon>
        <taxon>Pseudonocardiales</taxon>
        <taxon>Pseudonocardiaceae</taxon>
        <taxon>Amycolatopsis</taxon>
    </lineage>
</organism>
<sequence>MRFRNRLALPALLAVAIGGLLAGPAQAHPAQDVEVTAPSLYPEGVAWDPTRRTYLVGSVRFGTVAVVQPGKTVRTLVSDPAMVSTFGISVDAAHSRLLVTYADLGLGERSSPATTNHQSGLGIFDLHTGQRISLVDLAGSDGEHAANDVAVDARGNAYVTDTVGDTLFRVDPRGRITARVTNPGFAAPGFGLNGVVWHPDGFALTVVYSTGKLFKVDMDTGKADEVALDQPVLGGDGLVLRRDGSLVAVTNSLGAPGVNGVRVLTSGDHWRTARQSPVTPWTGGAPTTAAASPFGTAVLTGHLEALTAGDTSVRTFGLRRF</sequence>
<dbReference type="PANTHER" id="PTHR31460:SF3">
    <property type="entry name" value="MESOCENTIN"/>
    <property type="match status" value="1"/>
</dbReference>
<feature type="signal peptide" evidence="1">
    <location>
        <begin position="1"/>
        <end position="27"/>
    </location>
</feature>
<name>A0A1H3RJS9_9PSEU</name>
<protein>
    <submittedName>
        <fullName evidence="2">Sugar lactone lactonase YvrE</fullName>
    </submittedName>
</protein>
<dbReference type="Gene3D" id="2.120.10.30">
    <property type="entry name" value="TolB, C-terminal domain"/>
    <property type="match status" value="1"/>
</dbReference>
<dbReference type="InterPro" id="IPR053224">
    <property type="entry name" value="Sensory_adhesion_molecule"/>
</dbReference>
<dbReference type="PANTHER" id="PTHR31460">
    <property type="match status" value="1"/>
</dbReference>
<gene>
    <name evidence="2" type="ORF">SAMN05421504_111142</name>
</gene>
<dbReference type="RefSeq" id="WP_091297916.1">
    <property type="nucleotide sequence ID" value="NZ_FNON01000011.1"/>
</dbReference>